<proteinExistence type="predicted"/>
<organism evidence="2 3">
    <name type="scientific">Athelia psychrophila</name>
    <dbReference type="NCBI Taxonomy" id="1759441"/>
    <lineage>
        <taxon>Eukaryota</taxon>
        <taxon>Fungi</taxon>
        <taxon>Dikarya</taxon>
        <taxon>Basidiomycota</taxon>
        <taxon>Agaricomycotina</taxon>
        <taxon>Agaricomycetes</taxon>
        <taxon>Agaricomycetidae</taxon>
        <taxon>Atheliales</taxon>
        <taxon>Atheliaceae</taxon>
        <taxon>Athelia</taxon>
    </lineage>
</organism>
<feature type="transmembrane region" description="Helical" evidence="1">
    <location>
        <begin position="71"/>
        <end position="94"/>
    </location>
</feature>
<feature type="transmembrane region" description="Helical" evidence="1">
    <location>
        <begin position="106"/>
        <end position="126"/>
    </location>
</feature>
<keyword evidence="3" id="KW-1185">Reference proteome</keyword>
<evidence type="ECO:0000256" key="1">
    <source>
        <dbReference type="SAM" id="Phobius"/>
    </source>
</evidence>
<gene>
    <name evidence="2" type="ORF">FIBSPDRAFT_62913</name>
</gene>
<dbReference type="OrthoDB" id="3256745at2759"/>
<dbReference type="Proteomes" id="UP000076532">
    <property type="component" value="Unassembled WGS sequence"/>
</dbReference>
<dbReference type="AlphaFoldDB" id="A0A166F2W5"/>
<evidence type="ECO:0008006" key="4">
    <source>
        <dbReference type="Google" id="ProtNLM"/>
    </source>
</evidence>
<feature type="transmembrane region" description="Helical" evidence="1">
    <location>
        <begin position="241"/>
        <end position="263"/>
    </location>
</feature>
<dbReference type="PROSITE" id="PS51257">
    <property type="entry name" value="PROKAR_LIPOPROTEIN"/>
    <property type="match status" value="1"/>
</dbReference>
<keyword evidence="1" id="KW-0472">Membrane</keyword>
<feature type="transmembrane region" description="Helical" evidence="1">
    <location>
        <begin position="6"/>
        <end position="28"/>
    </location>
</feature>
<accession>A0A166F2W5</accession>
<keyword evidence="1" id="KW-1133">Transmembrane helix</keyword>
<dbReference type="STRING" id="436010.A0A166F2W5"/>
<sequence length="345" mass="37829">MSTFAPKLVWLISCLFGTGMSCLVLQFFPGRECGWIPASYATALVVYTLSILAGLVWNLDPGSMPESFCVGQIAVLSLSRSILVGMLTIHSTIIRRSKLWRKGHTVILIVLPLLSTVLQIGLAAKFDAFGPQTVGGTFCDVNDPRLNVATVGGLYLLECFLALCYFAVIAFRLHKMQRTTGDTASMELETEIQATRIPKEFFDNPGNSGILLIPNIVAPHVTPPRIANVPAGFLARMWRTLLFHVLLVVIVVLFNLSDLISLATGQPAHPVIKEIASAFACWTPALIFGSQTTVRDALMAIVKFSPVHGDVSHLHPSAHEINRFHFTASKIRKTVILQNRLRISK</sequence>
<feature type="transmembrane region" description="Helical" evidence="1">
    <location>
        <begin position="146"/>
        <end position="171"/>
    </location>
</feature>
<feature type="transmembrane region" description="Helical" evidence="1">
    <location>
        <begin position="40"/>
        <end position="59"/>
    </location>
</feature>
<dbReference type="EMBL" id="KV417594">
    <property type="protein sequence ID" value="KZP16378.1"/>
    <property type="molecule type" value="Genomic_DNA"/>
</dbReference>
<evidence type="ECO:0000313" key="2">
    <source>
        <dbReference type="EMBL" id="KZP16378.1"/>
    </source>
</evidence>
<keyword evidence="1" id="KW-0812">Transmembrane</keyword>
<name>A0A166F2W5_9AGAM</name>
<evidence type="ECO:0000313" key="3">
    <source>
        <dbReference type="Proteomes" id="UP000076532"/>
    </source>
</evidence>
<reference evidence="2 3" key="1">
    <citation type="journal article" date="2016" name="Mol. Biol. Evol.">
        <title>Comparative Genomics of Early-Diverging Mushroom-Forming Fungi Provides Insights into the Origins of Lignocellulose Decay Capabilities.</title>
        <authorList>
            <person name="Nagy L.G."/>
            <person name="Riley R."/>
            <person name="Tritt A."/>
            <person name="Adam C."/>
            <person name="Daum C."/>
            <person name="Floudas D."/>
            <person name="Sun H."/>
            <person name="Yadav J.S."/>
            <person name="Pangilinan J."/>
            <person name="Larsson K.H."/>
            <person name="Matsuura K."/>
            <person name="Barry K."/>
            <person name="Labutti K."/>
            <person name="Kuo R."/>
            <person name="Ohm R.A."/>
            <person name="Bhattacharya S.S."/>
            <person name="Shirouzu T."/>
            <person name="Yoshinaga Y."/>
            <person name="Martin F.M."/>
            <person name="Grigoriev I.V."/>
            <person name="Hibbett D.S."/>
        </authorList>
    </citation>
    <scope>NUCLEOTIDE SEQUENCE [LARGE SCALE GENOMIC DNA]</scope>
    <source>
        <strain evidence="2 3">CBS 109695</strain>
    </source>
</reference>
<protein>
    <recommendedName>
        <fullName evidence="4">Glucose receptor Git3 N-terminal domain-containing protein</fullName>
    </recommendedName>
</protein>
<dbReference type="SUPFAM" id="SSF81321">
    <property type="entry name" value="Family A G protein-coupled receptor-like"/>
    <property type="match status" value="1"/>
</dbReference>